<dbReference type="EMBL" id="CAKMMG010000001">
    <property type="protein sequence ID" value="CAH1191673.1"/>
    <property type="molecule type" value="Genomic_DNA"/>
</dbReference>
<dbReference type="RefSeq" id="WP_236329808.1">
    <property type="nucleotide sequence ID" value="NZ_CAKMMG010000001.1"/>
</dbReference>
<dbReference type="SUPFAM" id="SSF55729">
    <property type="entry name" value="Acyl-CoA N-acyltransferases (Nat)"/>
    <property type="match status" value="1"/>
</dbReference>
<reference evidence="2" key="1">
    <citation type="submission" date="2022-01" db="EMBL/GenBank/DDBJ databases">
        <authorList>
            <person name="Criscuolo A."/>
        </authorList>
    </citation>
    <scope>NUCLEOTIDE SEQUENCE</scope>
    <source>
        <strain evidence="2">CIP111892</strain>
    </source>
</reference>
<accession>A0ABN8FSJ7</accession>
<dbReference type="PROSITE" id="PS51186">
    <property type="entry name" value="GNAT"/>
    <property type="match status" value="1"/>
</dbReference>
<evidence type="ECO:0000313" key="2">
    <source>
        <dbReference type="EMBL" id="CAH1191673.1"/>
    </source>
</evidence>
<dbReference type="Gene3D" id="3.40.630.30">
    <property type="match status" value="1"/>
</dbReference>
<proteinExistence type="predicted"/>
<organism evidence="2 3">
    <name type="scientific">Paenibacillus auburnensis</name>
    <dbReference type="NCBI Taxonomy" id="2905649"/>
    <lineage>
        <taxon>Bacteria</taxon>
        <taxon>Bacillati</taxon>
        <taxon>Bacillota</taxon>
        <taxon>Bacilli</taxon>
        <taxon>Bacillales</taxon>
        <taxon>Paenibacillaceae</taxon>
        <taxon>Paenibacillus</taxon>
    </lineage>
</organism>
<protein>
    <recommendedName>
        <fullName evidence="1">N-acetyltransferase domain-containing protein</fullName>
    </recommendedName>
</protein>
<feature type="domain" description="N-acetyltransferase" evidence="1">
    <location>
        <begin position="134"/>
        <end position="268"/>
    </location>
</feature>
<comment type="caution">
    <text evidence="2">The sequence shown here is derived from an EMBL/GenBank/DDBJ whole genome shotgun (WGS) entry which is preliminary data.</text>
</comment>
<dbReference type="InterPro" id="IPR000182">
    <property type="entry name" value="GNAT_dom"/>
</dbReference>
<dbReference type="InterPro" id="IPR016181">
    <property type="entry name" value="Acyl_CoA_acyltransferase"/>
</dbReference>
<name>A0ABN8FSJ7_9BACL</name>
<evidence type="ECO:0000259" key="1">
    <source>
        <dbReference type="PROSITE" id="PS51186"/>
    </source>
</evidence>
<gene>
    <name evidence="2" type="ORF">PAECIP111892_00705</name>
</gene>
<keyword evidence="3" id="KW-1185">Reference proteome</keyword>
<dbReference type="Proteomes" id="UP000838324">
    <property type="component" value="Unassembled WGS sequence"/>
</dbReference>
<dbReference type="CDD" id="cd04301">
    <property type="entry name" value="NAT_SF"/>
    <property type="match status" value="1"/>
</dbReference>
<sequence length="268" mass="29450">MILPVLTSTLAAQIQQSETDYLTSRIQSILERNGNPEGVEIARFGNAAAFYIRTMPWALFNSVKGLSDEDSDQLEAILQFYRSRDRAFQIDIDPVRSGSRLFTALAEKGLHQTGFHSVLYGLPKQEPPASQSNIKITEITQPSEFDGFAEIHCLGSGMPLSAKPHFMNNNIGLLNRPGWKLFLATLDDVPAGVAVMHINGSIASCTLAATAPEYRNHGIQTALIQRRLYEAHLAGCQLVASQASFGSTSQNNLERAGFRIAWTRSVWG</sequence>
<evidence type="ECO:0000313" key="3">
    <source>
        <dbReference type="Proteomes" id="UP000838324"/>
    </source>
</evidence>